<dbReference type="Gene3D" id="3.40.50.10420">
    <property type="entry name" value="NagB/RpiA/CoA transferase-like"/>
    <property type="match status" value="1"/>
</dbReference>
<dbReference type="EMBL" id="VITN01000025">
    <property type="protein sequence ID" value="TWB12370.1"/>
    <property type="molecule type" value="Genomic_DNA"/>
</dbReference>
<comment type="caution">
    <text evidence="6">The sequence shown here is derived from an EMBL/GenBank/DDBJ whole genome shotgun (WGS) entry which is preliminary data.</text>
</comment>
<evidence type="ECO:0000313" key="6">
    <source>
        <dbReference type="EMBL" id="TWB12370.1"/>
    </source>
</evidence>
<dbReference type="InterPro" id="IPR002698">
    <property type="entry name" value="FTHF_cligase"/>
</dbReference>
<reference evidence="6 7" key="1">
    <citation type="submission" date="2019-06" db="EMBL/GenBank/DDBJ databases">
        <title>Genomic Encyclopedia of Type Strains, Phase IV (KMG-V): Genome sequencing to study the core and pangenomes of soil and plant-associated prokaryotes.</title>
        <authorList>
            <person name="Whitman W."/>
        </authorList>
    </citation>
    <scope>NUCLEOTIDE SEQUENCE [LARGE SCALE GENOMIC DNA]</scope>
    <source>
        <strain evidence="6 7">BR 11880</strain>
    </source>
</reference>
<dbReference type="EC" id="6.3.3.2" evidence="4"/>
<feature type="region of interest" description="Disordered" evidence="5">
    <location>
        <begin position="1"/>
        <end position="20"/>
    </location>
</feature>
<dbReference type="AlphaFoldDB" id="A0A560ESM4"/>
<keyword evidence="4" id="KW-0460">Magnesium</keyword>
<dbReference type="SUPFAM" id="SSF100950">
    <property type="entry name" value="NagB/RpiA/CoA transferase-like"/>
    <property type="match status" value="1"/>
</dbReference>
<dbReference type="PANTHER" id="PTHR23407:SF1">
    <property type="entry name" value="5-FORMYLTETRAHYDROFOLATE CYCLO-LIGASE"/>
    <property type="match status" value="1"/>
</dbReference>
<dbReference type="GO" id="GO:0009396">
    <property type="term" value="P:folic acid-containing compound biosynthetic process"/>
    <property type="evidence" value="ECO:0007669"/>
    <property type="project" value="TreeGrafter"/>
</dbReference>
<dbReference type="PANTHER" id="PTHR23407">
    <property type="entry name" value="ATPASE INHIBITOR/5-FORMYLTETRAHYDROFOLATE CYCLO-LIGASE"/>
    <property type="match status" value="1"/>
</dbReference>
<evidence type="ECO:0000256" key="2">
    <source>
        <dbReference type="ARBA" id="ARBA00022741"/>
    </source>
</evidence>
<evidence type="ECO:0000313" key="7">
    <source>
        <dbReference type="Proteomes" id="UP000319859"/>
    </source>
</evidence>
<dbReference type="RefSeq" id="WP_246172594.1">
    <property type="nucleotide sequence ID" value="NZ_VITN01000025.1"/>
</dbReference>
<organism evidence="6 7">
    <name type="scientific">Nitrospirillum amazonense</name>
    <dbReference type="NCBI Taxonomy" id="28077"/>
    <lineage>
        <taxon>Bacteria</taxon>
        <taxon>Pseudomonadati</taxon>
        <taxon>Pseudomonadota</taxon>
        <taxon>Alphaproteobacteria</taxon>
        <taxon>Rhodospirillales</taxon>
        <taxon>Azospirillaceae</taxon>
        <taxon>Nitrospirillum</taxon>
    </lineage>
</organism>
<comment type="catalytic activity">
    <reaction evidence="4">
        <text>(6S)-5-formyl-5,6,7,8-tetrahydrofolate + ATP = (6R)-5,10-methenyltetrahydrofolate + ADP + phosphate</text>
        <dbReference type="Rhea" id="RHEA:10488"/>
        <dbReference type="ChEBI" id="CHEBI:30616"/>
        <dbReference type="ChEBI" id="CHEBI:43474"/>
        <dbReference type="ChEBI" id="CHEBI:57455"/>
        <dbReference type="ChEBI" id="CHEBI:57457"/>
        <dbReference type="ChEBI" id="CHEBI:456216"/>
        <dbReference type="EC" id="6.3.3.2"/>
    </reaction>
</comment>
<keyword evidence="2 4" id="KW-0547">Nucleotide-binding</keyword>
<dbReference type="InterPro" id="IPR037171">
    <property type="entry name" value="NagB/RpiA_transferase-like"/>
</dbReference>
<sequence length="235" mass="25083">MTAASSRTHDVSLDPGAATSATGPAALLTEEAARAAKKAVRVSARRVRAELELDRAAASKALADNFLGALPRITDGLAPVGLTIAFYWPVGDEIDPRPLMHRVVAAGVKAALPVCQAKGQPLLFRRWLPGTLLSPDVMGVPAPMEEAAPGGGAVVPDVVLVPLLAFDRRGRRLGYGAGFYDRTLALLRREHAIQAVGIAFADQELDKVPCDAHDQGLDWIVTERYAVRAGQRRKR</sequence>
<protein>
    <recommendedName>
        <fullName evidence="4">5-formyltetrahydrofolate cyclo-ligase</fullName>
        <ecNumber evidence="4">6.3.3.2</ecNumber>
    </recommendedName>
</protein>
<dbReference type="GO" id="GO:0005524">
    <property type="term" value="F:ATP binding"/>
    <property type="evidence" value="ECO:0007669"/>
    <property type="project" value="UniProtKB-KW"/>
</dbReference>
<dbReference type="GO" id="GO:0035999">
    <property type="term" value="P:tetrahydrofolate interconversion"/>
    <property type="evidence" value="ECO:0007669"/>
    <property type="project" value="TreeGrafter"/>
</dbReference>
<accession>A0A560ESM4</accession>
<keyword evidence="3 4" id="KW-0067">ATP-binding</keyword>
<evidence type="ECO:0000256" key="5">
    <source>
        <dbReference type="SAM" id="MobiDB-lite"/>
    </source>
</evidence>
<dbReference type="NCBIfam" id="TIGR02727">
    <property type="entry name" value="MTHFS_bact"/>
    <property type="match status" value="1"/>
</dbReference>
<keyword evidence="4" id="KW-0479">Metal-binding</keyword>
<dbReference type="Pfam" id="PF01812">
    <property type="entry name" value="5-FTHF_cyc-lig"/>
    <property type="match status" value="1"/>
</dbReference>
<name>A0A560ESM4_9PROT</name>
<proteinExistence type="inferred from homology"/>
<dbReference type="GO" id="GO:0046872">
    <property type="term" value="F:metal ion binding"/>
    <property type="evidence" value="ECO:0007669"/>
    <property type="project" value="UniProtKB-KW"/>
</dbReference>
<keyword evidence="6" id="KW-0436">Ligase</keyword>
<evidence type="ECO:0000256" key="3">
    <source>
        <dbReference type="ARBA" id="ARBA00022840"/>
    </source>
</evidence>
<evidence type="ECO:0000256" key="4">
    <source>
        <dbReference type="RuleBase" id="RU361279"/>
    </source>
</evidence>
<dbReference type="Proteomes" id="UP000319859">
    <property type="component" value="Unassembled WGS sequence"/>
</dbReference>
<comment type="cofactor">
    <cofactor evidence="4">
        <name>Mg(2+)</name>
        <dbReference type="ChEBI" id="CHEBI:18420"/>
    </cofactor>
</comment>
<gene>
    <name evidence="6" type="ORF">FBZ89_12567</name>
</gene>
<comment type="similarity">
    <text evidence="1 4">Belongs to the 5-formyltetrahydrofolate cyclo-ligase family.</text>
</comment>
<dbReference type="GO" id="GO:0030272">
    <property type="term" value="F:5-formyltetrahydrofolate cyclo-ligase activity"/>
    <property type="evidence" value="ECO:0007669"/>
    <property type="project" value="UniProtKB-EC"/>
</dbReference>
<evidence type="ECO:0000256" key="1">
    <source>
        <dbReference type="ARBA" id="ARBA00010638"/>
    </source>
</evidence>
<dbReference type="InterPro" id="IPR024185">
    <property type="entry name" value="FTHF_cligase-like_sf"/>
</dbReference>